<keyword evidence="2" id="KW-0040">ANK repeat</keyword>
<dbReference type="PANTHER" id="PTHR24180:SF45">
    <property type="entry name" value="POLY [ADP-RIBOSE] POLYMERASE TANKYRASE"/>
    <property type="match status" value="1"/>
</dbReference>
<dbReference type="Gene3D" id="1.25.40.20">
    <property type="entry name" value="Ankyrin repeat-containing domain"/>
    <property type="match status" value="1"/>
</dbReference>
<proteinExistence type="predicted"/>
<dbReference type="EMBL" id="MG807320">
    <property type="protein sequence ID" value="AVL95155.1"/>
    <property type="molecule type" value="Genomic_DNA"/>
</dbReference>
<evidence type="ECO:0000256" key="2">
    <source>
        <dbReference type="ARBA" id="ARBA00023043"/>
    </source>
</evidence>
<dbReference type="PROSITE" id="PS50297">
    <property type="entry name" value="ANK_REP_REGION"/>
    <property type="match status" value="2"/>
</dbReference>
<gene>
    <name evidence="3" type="ORF">mc_768</name>
</gene>
<sequence length="273" mass="32109">MMQNISEYNYETSYSCSYYTSSSHFTKLMYLIITERNYPDGHQKIINYLENNKNLREINHKNEEGWTALMIACRNSNIWSSIETVKLLLKFGADVNLQEKEDGWTALMLASTHSNDDSNIETVKLLLDYSSDPNIKDNNGYTILEYVSRQINRTSNLKTLLLLIDYGANNYYEIACFTFTKAQLKIYYKLLAQKTHYKMNMDYIHKTIKSHTNKILYNPNSIRSQLLFMKLVLENNSTEKCITFKNLELFDYLGIYDIDSIEIKIFDSLKYMD</sequence>
<keyword evidence="4" id="KW-1185">Reference proteome</keyword>
<evidence type="ECO:0000313" key="4">
    <source>
        <dbReference type="Proteomes" id="UP000289600"/>
    </source>
</evidence>
<dbReference type="InterPro" id="IPR051637">
    <property type="entry name" value="Ank_repeat_dom-contain_49"/>
</dbReference>
<accession>A0A2P1EMM2</accession>
<dbReference type="SMART" id="SM00248">
    <property type="entry name" value="ANK"/>
    <property type="match status" value="3"/>
</dbReference>
<evidence type="ECO:0000313" key="3">
    <source>
        <dbReference type="EMBL" id="AVL95155.1"/>
    </source>
</evidence>
<keyword evidence="1" id="KW-0677">Repeat</keyword>
<dbReference type="PROSITE" id="PS50088">
    <property type="entry name" value="ANK_REPEAT"/>
    <property type="match status" value="2"/>
</dbReference>
<dbReference type="SUPFAM" id="SSF48403">
    <property type="entry name" value="Ankyrin repeat"/>
    <property type="match status" value="1"/>
</dbReference>
<reference evidence="4" key="1">
    <citation type="submission" date="2018-01" db="EMBL/GenBank/DDBJ databases">
        <title>Testimony of 'menage a trois' revealed by the proteome of Megavirus virophage.</title>
        <authorList>
            <person name="Jeudy S."/>
            <person name="Bertaux L."/>
            <person name="Alempic J.-M."/>
            <person name="Lartigue A."/>
            <person name="Legendre M."/>
            <person name="Philippe N."/>
            <person name="Beucher L."/>
            <person name="Biondi E."/>
            <person name="Juul S."/>
            <person name="Turner D."/>
            <person name="Coute Y."/>
            <person name="Claverie J.-M."/>
            <person name="Abergel C."/>
        </authorList>
    </citation>
    <scope>NUCLEOTIDE SEQUENCE [LARGE SCALE GENOMIC DNA]</scope>
</reference>
<dbReference type="Proteomes" id="UP000289600">
    <property type="component" value="Segment"/>
</dbReference>
<dbReference type="Pfam" id="PF12796">
    <property type="entry name" value="Ank_2"/>
    <property type="match status" value="1"/>
</dbReference>
<protein>
    <submittedName>
        <fullName evidence="3">Ankyrin repeat protein</fullName>
    </submittedName>
</protein>
<dbReference type="PANTHER" id="PTHR24180">
    <property type="entry name" value="CYCLIN-DEPENDENT KINASE INHIBITOR 2C-RELATED"/>
    <property type="match status" value="1"/>
</dbReference>
<name>A0A2P1EMM2_9VIRU</name>
<evidence type="ECO:0000256" key="1">
    <source>
        <dbReference type="ARBA" id="ARBA00022737"/>
    </source>
</evidence>
<organism evidence="3 4">
    <name type="scientific">Moumouvirus australiensis</name>
    <dbReference type="NCBI Taxonomy" id="2109587"/>
    <lineage>
        <taxon>Viruses</taxon>
        <taxon>Varidnaviria</taxon>
        <taxon>Bamfordvirae</taxon>
        <taxon>Nucleocytoviricota</taxon>
        <taxon>Megaviricetes</taxon>
        <taxon>Imitervirales</taxon>
        <taxon>Mimiviridae</taxon>
        <taxon>Megamimivirinae</taxon>
        <taxon>Moumouvirus</taxon>
        <taxon>Moumouvirus australiense</taxon>
    </lineage>
</organism>
<dbReference type="InterPro" id="IPR036770">
    <property type="entry name" value="Ankyrin_rpt-contain_sf"/>
</dbReference>
<dbReference type="InterPro" id="IPR002110">
    <property type="entry name" value="Ankyrin_rpt"/>
</dbReference>